<gene>
    <name evidence="6" type="ORF">CLV43_102484</name>
</gene>
<keyword evidence="1" id="KW-0805">Transcription regulation</keyword>
<dbReference type="GO" id="GO:0003677">
    <property type="term" value="F:DNA binding"/>
    <property type="evidence" value="ECO:0007669"/>
    <property type="project" value="UniProtKB-KW"/>
</dbReference>
<dbReference type="SUPFAM" id="SSF46785">
    <property type="entry name" value="Winged helix' DNA-binding domain"/>
    <property type="match status" value="1"/>
</dbReference>
<evidence type="ECO:0000313" key="6">
    <source>
        <dbReference type="EMBL" id="PRY44919.1"/>
    </source>
</evidence>
<dbReference type="InterPro" id="IPR014757">
    <property type="entry name" value="Tscrpt_reg_IclR_C"/>
</dbReference>
<reference evidence="6 7" key="1">
    <citation type="submission" date="2018-03" db="EMBL/GenBank/DDBJ databases">
        <title>Genomic Encyclopedia of Archaeal and Bacterial Type Strains, Phase II (KMG-II): from individual species to whole genera.</title>
        <authorList>
            <person name="Goeker M."/>
        </authorList>
    </citation>
    <scope>NUCLEOTIDE SEQUENCE [LARGE SCALE GENOMIC DNA]</scope>
    <source>
        <strain evidence="6 7">DSM 44720</strain>
    </source>
</reference>
<dbReference type="Gene3D" id="3.30.450.40">
    <property type="match status" value="1"/>
</dbReference>
<protein>
    <submittedName>
        <fullName evidence="6">IclR family transcriptional regulator</fullName>
    </submittedName>
</protein>
<dbReference type="InterPro" id="IPR036390">
    <property type="entry name" value="WH_DNA-bd_sf"/>
</dbReference>
<feature type="domain" description="IclR-ED" evidence="5">
    <location>
        <begin position="70"/>
        <end position="247"/>
    </location>
</feature>
<dbReference type="OrthoDB" id="60629at2"/>
<dbReference type="Proteomes" id="UP000239494">
    <property type="component" value="Unassembled WGS sequence"/>
</dbReference>
<dbReference type="SUPFAM" id="SSF55781">
    <property type="entry name" value="GAF domain-like"/>
    <property type="match status" value="1"/>
</dbReference>
<keyword evidence="7" id="KW-1185">Reference proteome</keyword>
<evidence type="ECO:0000256" key="2">
    <source>
        <dbReference type="ARBA" id="ARBA00023125"/>
    </source>
</evidence>
<dbReference type="RefSeq" id="WP_106186494.1">
    <property type="nucleotide sequence ID" value="NZ_PVTF01000002.1"/>
</dbReference>
<name>A0A2T0TH17_9PSEU</name>
<dbReference type="PANTHER" id="PTHR30136:SF24">
    <property type="entry name" value="HTH-TYPE TRANSCRIPTIONAL REPRESSOR ALLR"/>
    <property type="match status" value="1"/>
</dbReference>
<dbReference type="GO" id="GO:0045892">
    <property type="term" value="P:negative regulation of DNA-templated transcription"/>
    <property type="evidence" value="ECO:0007669"/>
    <property type="project" value="TreeGrafter"/>
</dbReference>
<evidence type="ECO:0000256" key="3">
    <source>
        <dbReference type="ARBA" id="ARBA00023163"/>
    </source>
</evidence>
<accession>A0A2T0TH17</accession>
<dbReference type="PROSITE" id="PS51078">
    <property type="entry name" value="ICLR_ED"/>
    <property type="match status" value="1"/>
</dbReference>
<dbReference type="InterPro" id="IPR036388">
    <property type="entry name" value="WH-like_DNA-bd_sf"/>
</dbReference>
<dbReference type="SMART" id="SM00346">
    <property type="entry name" value="HTH_ICLR"/>
    <property type="match status" value="1"/>
</dbReference>
<sequence>MSKDPSTAPPLLVKATRILNAFEGQRSTLTLTDVVRHSGLSQTTVHRLMDQLVGVGWLEREGRKYRLGLRLLELGAFASHHNRLRRAALPQMIALHQETGHWVHLFVLDGPEVVCLEQIGDPRESIPPFQVGGRLPAHCTASGKVLLGFGGAGVEPHVAGEHAARTRRTITRVDSLRTELASVRDAGVAFDRGECFHDVTCVAAPLRGGGRALAAISVSRLAGYADLSRLAPRVTACTRRVWASMFGAGRRVESTPAEPVAADDSESLRSWLRFSEWG</sequence>
<proteinExistence type="predicted"/>
<keyword evidence="3" id="KW-0804">Transcription</keyword>
<evidence type="ECO:0000256" key="1">
    <source>
        <dbReference type="ARBA" id="ARBA00023015"/>
    </source>
</evidence>
<dbReference type="AlphaFoldDB" id="A0A2T0TH17"/>
<dbReference type="InterPro" id="IPR029016">
    <property type="entry name" value="GAF-like_dom_sf"/>
</dbReference>
<evidence type="ECO:0000259" key="4">
    <source>
        <dbReference type="PROSITE" id="PS51077"/>
    </source>
</evidence>
<dbReference type="EMBL" id="PVTF01000002">
    <property type="protein sequence ID" value="PRY44919.1"/>
    <property type="molecule type" value="Genomic_DNA"/>
</dbReference>
<comment type="caution">
    <text evidence="6">The sequence shown here is derived from an EMBL/GenBank/DDBJ whole genome shotgun (WGS) entry which is preliminary data.</text>
</comment>
<dbReference type="GO" id="GO:0003700">
    <property type="term" value="F:DNA-binding transcription factor activity"/>
    <property type="evidence" value="ECO:0007669"/>
    <property type="project" value="TreeGrafter"/>
</dbReference>
<dbReference type="Pfam" id="PF01614">
    <property type="entry name" value="IclR_C"/>
    <property type="match status" value="1"/>
</dbReference>
<evidence type="ECO:0000259" key="5">
    <source>
        <dbReference type="PROSITE" id="PS51078"/>
    </source>
</evidence>
<dbReference type="PROSITE" id="PS51077">
    <property type="entry name" value="HTH_ICLR"/>
    <property type="match status" value="1"/>
</dbReference>
<dbReference type="Gene3D" id="1.10.10.10">
    <property type="entry name" value="Winged helix-like DNA-binding domain superfamily/Winged helix DNA-binding domain"/>
    <property type="match status" value="1"/>
</dbReference>
<dbReference type="InterPro" id="IPR005471">
    <property type="entry name" value="Tscrpt_reg_IclR_N"/>
</dbReference>
<dbReference type="Pfam" id="PF09339">
    <property type="entry name" value="HTH_IclR"/>
    <property type="match status" value="1"/>
</dbReference>
<dbReference type="InterPro" id="IPR050707">
    <property type="entry name" value="HTH_MetabolicPath_Reg"/>
</dbReference>
<keyword evidence="2" id="KW-0238">DNA-binding</keyword>
<evidence type="ECO:0000313" key="7">
    <source>
        <dbReference type="Proteomes" id="UP000239494"/>
    </source>
</evidence>
<dbReference type="PANTHER" id="PTHR30136">
    <property type="entry name" value="HELIX-TURN-HELIX TRANSCRIPTIONAL REGULATOR, ICLR FAMILY"/>
    <property type="match status" value="1"/>
</dbReference>
<organism evidence="6 7">
    <name type="scientific">Umezawaea tangerina</name>
    <dbReference type="NCBI Taxonomy" id="84725"/>
    <lineage>
        <taxon>Bacteria</taxon>
        <taxon>Bacillati</taxon>
        <taxon>Actinomycetota</taxon>
        <taxon>Actinomycetes</taxon>
        <taxon>Pseudonocardiales</taxon>
        <taxon>Pseudonocardiaceae</taxon>
        <taxon>Umezawaea</taxon>
    </lineage>
</organism>
<feature type="domain" description="HTH iclR-type" evidence="4">
    <location>
        <begin position="9"/>
        <end position="69"/>
    </location>
</feature>